<dbReference type="PRINTS" id="PR00001">
    <property type="entry name" value="GLABLOOD"/>
</dbReference>
<dbReference type="SUPFAM" id="SSF57196">
    <property type="entry name" value="EGF/Laminin"/>
    <property type="match status" value="2"/>
</dbReference>
<dbReference type="GO" id="GO:0001889">
    <property type="term" value="P:liver development"/>
    <property type="evidence" value="ECO:0007669"/>
    <property type="project" value="UniProtKB-ARBA"/>
</dbReference>
<dbReference type="InterPro" id="IPR033116">
    <property type="entry name" value="TRYPSIN_SER"/>
</dbReference>
<sequence>MWHLTSFLLFMTTWGIPGTPAPSDLVFSSSKQAHQVLRIKRANSFLEELRPGSLERECMEEICDFEEAQEIFQNVDDTLAFWTTYFDGDQCKAPPLDHQCDSPCCGHGKCIDGLGSFSCSCDEGWEGKFCQHERGFLDCRVDNGGCSHYCLEDDGGRRCSCAPGYKLADDHMQCKSTVNFPCGRLGRWIEKKRKNVKRDTDPEDELELGPRIINGTLTKQGDSPWQAILLDSKKKLACGGVLIHSSWVLTAAHCMENTKKLTVRLGEYDLRRRDKWELDLDIKEVLVHPNYSRSTSDNDIALLRLSRPATLSKTIVPICLPDNGLAERELTQVGQETVVTGWGYHSDRNKDGKRNRTFILTFIRIPVAPRNECMQVMSNVVSENMLCAGIIGDPRDACDGDSGGPMVAFFRGTWFLVGLVSWGEGCGHLNNYGVYTKVNNYLDWIQSYIRDKDASLKSQEL</sequence>
<dbReference type="SMART" id="SM00179">
    <property type="entry name" value="EGF_CA"/>
    <property type="match status" value="2"/>
</dbReference>
<keyword evidence="9" id="KW-0356">Hemostasis</keyword>
<dbReference type="PROSITE" id="PS00010">
    <property type="entry name" value="ASX_HYDROXYL"/>
    <property type="match status" value="1"/>
</dbReference>
<dbReference type="FunFam" id="4.10.740.10:FF:000001">
    <property type="entry name" value="vitamin K-dependent protein S"/>
    <property type="match status" value="1"/>
</dbReference>
<evidence type="ECO:0000256" key="22">
    <source>
        <dbReference type="ARBA" id="ARBA00036045"/>
    </source>
</evidence>
<dbReference type="PROSITE" id="PS00011">
    <property type="entry name" value="GLA_1"/>
    <property type="match status" value="1"/>
</dbReference>
<dbReference type="KEGG" id="ngi:103732131"/>
<dbReference type="Proteomes" id="UP000694381">
    <property type="component" value="Unassembled WGS sequence"/>
</dbReference>
<dbReference type="PROSITE" id="PS00134">
    <property type="entry name" value="TRYPSIN_HIS"/>
    <property type="match status" value="1"/>
</dbReference>
<evidence type="ECO:0000256" key="1">
    <source>
        <dbReference type="ARBA" id="ARBA00004240"/>
    </source>
</evidence>
<evidence type="ECO:0000256" key="2">
    <source>
        <dbReference type="ARBA" id="ARBA00004555"/>
    </source>
</evidence>
<keyword evidence="18" id="KW-0865">Zymogen</keyword>
<feature type="chain" id="PRO_5034030910" description="Vitamin K-dependent protein C" evidence="33">
    <location>
        <begin position="16"/>
        <end position="461"/>
    </location>
</feature>
<evidence type="ECO:0000259" key="34">
    <source>
        <dbReference type="PROSITE" id="PS50026"/>
    </source>
</evidence>
<keyword evidence="4" id="KW-0301">Gamma-carboxyglutamic acid</keyword>
<dbReference type="RefSeq" id="XP_029418156.1">
    <property type="nucleotide sequence ID" value="XM_029562296.1"/>
</dbReference>
<organism evidence="37 38">
    <name type="scientific">Nannospalax galili</name>
    <name type="common">Northern Israeli blind subterranean mole rat</name>
    <name type="synonym">Spalax galili</name>
    <dbReference type="NCBI Taxonomy" id="1026970"/>
    <lineage>
        <taxon>Eukaryota</taxon>
        <taxon>Metazoa</taxon>
        <taxon>Chordata</taxon>
        <taxon>Craniata</taxon>
        <taxon>Vertebrata</taxon>
        <taxon>Euteleostomi</taxon>
        <taxon>Mammalia</taxon>
        <taxon>Eutheria</taxon>
        <taxon>Euarchontoglires</taxon>
        <taxon>Glires</taxon>
        <taxon>Rodentia</taxon>
        <taxon>Myomorpha</taxon>
        <taxon>Muroidea</taxon>
        <taxon>Spalacidae</taxon>
        <taxon>Spalacinae</taxon>
        <taxon>Nannospalax</taxon>
    </lineage>
</organism>
<feature type="domain" description="Gla" evidence="36">
    <location>
        <begin position="41"/>
        <end position="87"/>
    </location>
</feature>
<dbReference type="FunFam" id="2.40.10.10:FF:000365">
    <property type="match status" value="1"/>
</dbReference>
<evidence type="ECO:0000256" key="27">
    <source>
        <dbReference type="ARBA" id="ARBA00041306"/>
    </source>
</evidence>
<keyword evidence="12 32" id="KW-0378">Hydrolase</keyword>
<dbReference type="GO" id="GO:0043066">
    <property type="term" value="P:negative regulation of apoptotic process"/>
    <property type="evidence" value="ECO:0007669"/>
    <property type="project" value="Ensembl"/>
</dbReference>
<dbReference type="Ensembl" id="ENSNGAT00000023157.1">
    <property type="protein sequence ID" value="ENSNGAP00000017526.1"/>
    <property type="gene ID" value="ENSNGAG00000017922.1"/>
</dbReference>
<dbReference type="PROSITE" id="PS00135">
    <property type="entry name" value="TRYPSIN_SER"/>
    <property type="match status" value="1"/>
</dbReference>
<evidence type="ECO:0000256" key="14">
    <source>
        <dbReference type="ARBA" id="ARBA00022825"/>
    </source>
</evidence>
<dbReference type="GO" id="GO:0007596">
    <property type="term" value="P:blood coagulation"/>
    <property type="evidence" value="ECO:0007669"/>
    <property type="project" value="UniProtKB-KW"/>
</dbReference>
<evidence type="ECO:0000256" key="6">
    <source>
        <dbReference type="ARBA" id="ARBA00022536"/>
    </source>
</evidence>
<evidence type="ECO:0000256" key="12">
    <source>
        <dbReference type="ARBA" id="ARBA00022801"/>
    </source>
</evidence>
<evidence type="ECO:0000256" key="30">
    <source>
        <dbReference type="PIRSR" id="PIRSR001143-1"/>
    </source>
</evidence>
<keyword evidence="20" id="KW-0325">Glycoprotein</keyword>
<dbReference type="InterPro" id="IPR043504">
    <property type="entry name" value="Peptidase_S1_PA_chymotrypsin"/>
</dbReference>
<dbReference type="OrthoDB" id="9028152at2759"/>
<evidence type="ECO:0000313" key="38">
    <source>
        <dbReference type="Proteomes" id="UP000694381"/>
    </source>
</evidence>
<reference evidence="37" key="1">
    <citation type="submission" date="2025-08" db="UniProtKB">
        <authorList>
            <consortium name="Ensembl"/>
        </authorList>
    </citation>
    <scope>IDENTIFICATION</scope>
</reference>
<dbReference type="PROSITE" id="PS01186">
    <property type="entry name" value="EGF_2"/>
    <property type="match status" value="1"/>
</dbReference>
<dbReference type="FunFam" id="2.10.25.10:FF:000567">
    <property type="entry name" value="Vitamin K-dependent protein C"/>
    <property type="match status" value="1"/>
</dbReference>
<evidence type="ECO:0000256" key="28">
    <source>
        <dbReference type="ARBA" id="ARBA00042403"/>
    </source>
</evidence>
<feature type="signal peptide" evidence="33">
    <location>
        <begin position="1"/>
        <end position="15"/>
    </location>
</feature>
<evidence type="ECO:0000256" key="26">
    <source>
        <dbReference type="ARBA" id="ARBA00040219"/>
    </source>
</evidence>
<dbReference type="GO" id="GO:0006508">
    <property type="term" value="P:proteolysis"/>
    <property type="evidence" value="ECO:0007669"/>
    <property type="project" value="UniProtKB-KW"/>
</dbReference>
<keyword evidence="19 31" id="KW-1015">Disulfide bond</keyword>
<dbReference type="InterPro" id="IPR018097">
    <property type="entry name" value="EGF_Ca-bd_CS"/>
</dbReference>
<name>A0A8C6RFK8_NANGA</name>
<keyword evidence="38" id="KW-1185">Reference proteome</keyword>
<evidence type="ECO:0000256" key="11">
    <source>
        <dbReference type="ARBA" id="ARBA00022737"/>
    </source>
</evidence>
<dbReference type="Pfam" id="PF00594">
    <property type="entry name" value="Gla"/>
    <property type="match status" value="1"/>
</dbReference>
<dbReference type="SMART" id="SM00020">
    <property type="entry name" value="Tryp_SPc"/>
    <property type="match status" value="1"/>
</dbReference>
<dbReference type="InterPro" id="IPR018114">
    <property type="entry name" value="TRYPSIN_HIS"/>
</dbReference>
<dbReference type="GO" id="GO:0005794">
    <property type="term" value="C:Golgi apparatus"/>
    <property type="evidence" value="ECO:0007669"/>
    <property type="project" value="UniProtKB-SubCell"/>
</dbReference>
<evidence type="ECO:0000256" key="32">
    <source>
        <dbReference type="RuleBase" id="RU363034"/>
    </source>
</evidence>
<evidence type="ECO:0000256" key="31">
    <source>
        <dbReference type="PROSITE-ProRule" id="PRU00076"/>
    </source>
</evidence>
<dbReference type="PROSITE" id="PS50026">
    <property type="entry name" value="EGF_3"/>
    <property type="match status" value="1"/>
</dbReference>
<feature type="domain" description="EGF-like" evidence="34">
    <location>
        <begin position="96"/>
        <end position="131"/>
    </location>
</feature>
<dbReference type="SUPFAM" id="SSF57630">
    <property type="entry name" value="GLA-domain"/>
    <property type="match status" value="1"/>
</dbReference>
<dbReference type="GO" id="GO:1903142">
    <property type="term" value="P:positive regulation of establishment of endothelial barrier"/>
    <property type="evidence" value="ECO:0007669"/>
    <property type="project" value="Ensembl"/>
</dbReference>
<dbReference type="FunFam" id="2.10.25.10:FF:000549">
    <property type="entry name" value="Vitamin K-dependent protein C"/>
    <property type="match status" value="1"/>
</dbReference>
<evidence type="ECO:0000259" key="36">
    <source>
        <dbReference type="PROSITE" id="PS50998"/>
    </source>
</evidence>
<feature type="disulfide bond" evidence="31">
    <location>
        <begin position="121"/>
        <end position="130"/>
    </location>
</feature>
<dbReference type="PIRSF" id="PIRSF001143">
    <property type="entry name" value="Factor_X"/>
    <property type="match status" value="1"/>
</dbReference>
<dbReference type="FunFam" id="2.40.10.10:FF:000256">
    <property type="entry name" value="Vitamin K-dependent protein C"/>
    <property type="match status" value="1"/>
</dbReference>
<protein>
    <recommendedName>
        <fullName evidence="26">Vitamin K-dependent protein C</fullName>
        <ecNumber evidence="25">3.4.21.69</ecNumber>
    </recommendedName>
    <alternativeName>
        <fullName evidence="29">Anticoagulant protein C</fullName>
    </alternativeName>
    <alternativeName>
        <fullName evidence="27">Autoprothrombin IIA</fullName>
    </alternativeName>
    <alternativeName>
        <fullName evidence="28">Blood coagulation factor XIV</fullName>
    </alternativeName>
</protein>
<keyword evidence="16" id="KW-0333">Golgi apparatus</keyword>
<dbReference type="RefSeq" id="XP_017653001.1">
    <property type="nucleotide sequence ID" value="XM_017797512.2"/>
</dbReference>
<evidence type="ECO:0000256" key="18">
    <source>
        <dbReference type="ARBA" id="ARBA00023145"/>
    </source>
</evidence>
<dbReference type="PROSITE" id="PS50998">
    <property type="entry name" value="GLA_2"/>
    <property type="match status" value="1"/>
</dbReference>
<evidence type="ECO:0000256" key="21">
    <source>
        <dbReference type="ARBA" id="ARBA00023278"/>
    </source>
</evidence>
<evidence type="ECO:0000256" key="4">
    <source>
        <dbReference type="ARBA" id="ARBA00022479"/>
    </source>
</evidence>
<evidence type="ECO:0000256" key="13">
    <source>
        <dbReference type="ARBA" id="ARBA00022824"/>
    </source>
</evidence>
<evidence type="ECO:0000256" key="19">
    <source>
        <dbReference type="ARBA" id="ARBA00023157"/>
    </source>
</evidence>
<evidence type="ECO:0000256" key="33">
    <source>
        <dbReference type="SAM" id="SignalP"/>
    </source>
</evidence>
<feature type="domain" description="Peptidase S1" evidence="35">
    <location>
        <begin position="212"/>
        <end position="450"/>
    </location>
</feature>
<dbReference type="PANTHER" id="PTHR24278:SF0">
    <property type="entry name" value="VITAMIN K-DEPENDENT PROTEIN C"/>
    <property type="match status" value="1"/>
</dbReference>
<evidence type="ECO:0000256" key="3">
    <source>
        <dbReference type="ARBA" id="ARBA00004613"/>
    </source>
</evidence>
<keyword evidence="6 31" id="KW-0245">EGF-like domain</keyword>
<dbReference type="InterPro" id="IPR009003">
    <property type="entry name" value="Peptidase_S1_PA"/>
</dbReference>
<dbReference type="InterPro" id="IPR000742">
    <property type="entry name" value="EGF"/>
</dbReference>
<reference evidence="37" key="2">
    <citation type="submission" date="2025-09" db="UniProtKB">
        <authorList>
            <consortium name="Ensembl"/>
        </authorList>
    </citation>
    <scope>IDENTIFICATION</scope>
</reference>
<evidence type="ECO:0000256" key="8">
    <source>
        <dbReference type="ARBA" id="ARBA00022685"/>
    </source>
</evidence>
<dbReference type="Pfam" id="PF00008">
    <property type="entry name" value="EGF"/>
    <property type="match status" value="1"/>
</dbReference>
<keyword evidence="5" id="KW-0964">Secreted</keyword>
<keyword evidence="21" id="KW-0379">Hydroxylation</keyword>
<dbReference type="OMA" id="VAPHNEC"/>
<comment type="caution">
    <text evidence="31">Lacks conserved residue(s) required for the propagation of feature annotation.</text>
</comment>
<evidence type="ECO:0000256" key="15">
    <source>
        <dbReference type="ARBA" id="ARBA00022837"/>
    </source>
</evidence>
<dbReference type="PANTHER" id="PTHR24278">
    <property type="entry name" value="COAGULATION FACTOR"/>
    <property type="match status" value="1"/>
</dbReference>
<evidence type="ECO:0000259" key="35">
    <source>
        <dbReference type="PROSITE" id="PS50240"/>
    </source>
</evidence>
<keyword evidence="15" id="KW-0106">Calcium</keyword>
<dbReference type="Pfam" id="PF14670">
    <property type="entry name" value="FXa_inhibition"/>
    <property type="match status" value="1"/>
</dbReference>
<evidence type="ECO:0000256" key="5">
    <source>
        <dbReference type="ARBA" id="ARBA00022525"/>
    </source>
</evidence>
<evidence type="ECO:0000256" key="10">
    <source>
        <dbReference type="ARBA" id="ARBA00022729"/>
    </source>
</evidence>
<comment type="catalytic activity">
    <reaction evidence="22">
        <text>Degradation of blood coagulation factors Va and VIIIa.</text>
        <dbReference type="EC" id="3.4.21.69"/>
    </reaction>
</comment>
<evidence type="ECO:0000256" key="16">
    <source>
        <dbReference type="ARBA" id="ARBA00023034"/>
    </source>
</evidence>
<keyword evidence="17" id="KW-0094">Blood coagulation</keyword>
<dbReference type="GeneID" id="103732131"/>
<dbReference type="AlphaFoldDB" id="A0A8C6RFK8"/>
<dbReference type="EC" id="3.4.21.69" evidence="25"/>
<dbReference type="PRINTS" id="PR00722">
    <property type="entry name" value="CHYMOTRYPSIN"/>
</dbReference>
<keyword evidence="13" id="KW-0256">Endoplasmic reticulum</keyword>
<proteinExistence type="predicted"/>
<dbReference type="SMART" id="SM00181">
    <property type="entry name" value="EGF"/>
    <property type="match status" value="2"/>
</dbReference>
<evidence type="ECO:0000256" key="7">
    <source>
        <dbReference type="ARBA" id="ARBA00022670"/>
    </source>
</evidence>
<evidence type="ECO:0000256" key="23">
    <source>
        <dbReference type="ARBA" id="ARBA00037553"/>
    </source>
</evidence>
<dbReference type="CDD" id="cd00190">
    <property type="entry name" value="Tryp_SPc"/>
    <property type="match status" value="1"/>
</dbReference>
<keyword evidence="11" id="KW-0677">Repeat</keyword>
<comment type="subunit">
    <text evidence="24">Synthesized as a single chain precursor, which is cleaved into a light chain and a heavy chain held together by a disulfide bond. The enzyme is then activated by thrombin, which cleaves a tetradecapeptide from the amino end of the heavy chain; this reaction, which occurs at the surface of endothelial cells, is strongly promoted by thrombomodulin.</text>
</comment>
<evidence type="ECO:0000256" key="29">
    <source>
        <dbReference type="ARBA" id="ARBA00042906"/>
    </source>
</evidence>
<evidence type="ECO:0000256" key="17">
    <source>
        <dbReference type="ARBA" id="ARBA00023084"/>
    </source>
</evidence>
<feature type="active site" description="Charge relay system" evidence="30">
    <location>
        <position position="299"/>
    </location>
</feature>
<keyword evidence="7 32" id="KW-0645">Protease</keyword>
<dbReference type="Pfam" id="PF00089">
    <property type="entry name" value="Trypsin"/>
    <property type="match status" value="1"/>
</dbReference>
<dbReference type="InterPro" id="IPR050442">
    <property type="entry name" value="Peptidase_S1_coag_factors"/>
</dbReference>
<evidence type="ECO:0000256" key="24">
    <source>
        <dbReference type="ARBA" id="ARBA00038638"/>
    </source>
</evidence>
<dbReference type="InterPro" id="IPR001254">
    <property type="entry name" value="Trypsin_dom"/>
</dbReference>
<dbReference type="InterPro" id="IPR035972">
    <property type="entry name" value="GLA-like_dom_SF"/>
</dbReference>
<dbReference type="GO" id="GO:0050728">
    <property type="term" value="P:negative regulation of inflammatory response"/>
    <property type="evidence" value="ECO:0007669"/>
    <property type="project" value="Ensembl"/>
</dbReference>
<dbReference type="InterPro" id="IPR000152">
    <property type="entry name" value="EGF-type_Asp/Asn_hydroxyl_site"/>
</dbReference>
<dbReference type="PROSITE" id="PS50240">
    <property type="entry name" value="TRYPSIN_DOM"/>
    <property type="match status" value="1"/>
</dbReference>
<dbReference type="SUPFAM" id="SSF50494">
    <property type="entry name" value="Trypsin-like serine proteases"/>
    <property type="match status" value="1"/>
</dbReference>
<dbReference type="SMART" id="SM00069">
    <property type="entry name" value="GLA"/>
    <property type="match status" value="1"/>
</dbReference>
<dbReference type="GO" id="GO:0004252">
    <property type="term" value="F:serine-type endopeptidase activity"/>
    <property type="evidence" value="ECO:0007669"/>
    <property type="project" value="UniProtKB-EC"/>
</dbReference>
<evidence type="ECO:0000313" key="37">
    <source>
        <dbReference type="Ensembl" id="ENSNGAP00000017526.1"/>
    </source>
</evidence>
<dbReference type="InterPro" id="IPR001881">
    <property type="entry name" value="EGF-like_Ca-bd_dom"/>
</dbReference>
<dbReference type="GO" id="GO:0005509">
    <property type="term" value="F:calcium ion binding"/>
    <property type="evidence" value="ECO:0007669"/>
    <property type="project" value="InterPro"/>
</dbReference>
<evidence type="ECO:0000256" key="20">
    <source>
        <dbReference type="ARBA" id="ARBA00023180"/>
    </source>
</evidence>
<feature type="disulfide bond" evidence="31">
    <location>
        <begin position="100"/>
        <end position="110"/>
    </location>
</feature>
<evidence type="ECO:0000256" key="9">
    <source>
        <dbReference type="ARBA" id="ARBA00022696"/>
    </source>
</evidence>
<dbReference type="GO" id="GO:0030195">
    <property type="term" value="P:negative regulation of blood coagulation"/>
    <property type="evidence" value="ECO:0007669"/>
    <property type="project" value="UniProtKB-ARBA"/>
</dbReference>
<dbReference type="GO" id="GO:0005783">
    <property type="term" value="C:endoplasmic reticulum"/>
    <property type="evidence" value="ECO:0007669"/>
    <property type="project" value="UniProtKB-SubCell"/>
</dbReference>
<dbReference type="Gene3D" id="2.10.25.10">
    <property type="entry name" value="Laminin"/>
    <property type="match status" value="2"/>
</dbReference>
<dbReference type="CDD" id="cd00054">
    <property type="entry name" value="EGF_CA"/>
    <property type="match status" value="1"/>
</dbReference>
<accession>A0A8C6RFK8</accession>
<comment type="function">
    <text evidence="23">Protein C is a vitamin K-dependent serine protease that regulates blood coagulation by inactivating factors Va and VIIIa in the presence of calcium ions and phospholipids. Exerts a protective effect on the endothelial cell barrier function.</text>
</comment>
<dbReference type="InterPro" id="IPR012224">
    <property type="entry name" value="Pept_S1A_FX"/>
</dbReference>
<dbReference type="GO" id="GO:0005615">
    <property type="term" value="C:extracellular space"/>
    <property type="evidence" value="ECO:0007669"/>
    <property type="project" value="TreeGrafter"/>
</dbReference>
<dbReference type="InterPro" id="IPR000294">
    <property type="entry name" value="GLA_domain"/>
</dbReference>
<dbReference type="InterPro" id="IPR017857">
    <property type="entry name" value="Coagulation_fac-like_Gla_dom"/>
</dbReference>
<feature type="active site" description="Charge relay system" evidence="30">
    <location>
        <position position="253"/>
    </location>
</feature>
<keyword evidence="14 32" id="KW-0720">Serine protease</keyword>
<dbReference type="CTD" id="5624"/>
<gene>
    <name evidence="37" type="primary">Proc</name>
</gene>
<evidence type="ECO:0000256" key="25">
    <source>
        <dbReference type="ARBA" id="ARBA00038995"/>
    </source>
</evidence>
<dbReference type="Gene3D" id="4.10.740.10">
    <property type="entry name" value="Coagulation Factor IX"/>
    <property type="match status" value="1"/>
</dbReference>
<feature type="active site" description="Charge relay system" evidence="30">
    <location>
        <position position="402"/>
    </location>
</feature>
<keyword evidence="8" id="KW-0165">Cleavage on pair of basic residues</keyword>
<keyword evidence="10 33" id="KW-0732">Signal</keyword>
<dbReference type="Gene3D" id="2.40.10.10">
    <property type="entry name" value="Trypsin-like serine proteases"/>
    <property type="match status" value="2"/>
</dbReference>
<comment type="subcellular location">
    <subcellularLocation>
        <location evidence="1">Endoplasmic reticulum</location>
    </subcellularLocation>
    <subcellularLocation>
        <location evidence="2">Golgi apparatus</location>
    </subcellularLocation>
    <subcellularLocation>
        <location evidence="3">Secreted</location>
    </subcellularLocation>
</comment>
<dbReference type="InterPro" id="IPR001314">
    <property type="entry name" value="Peptidase_S1A"/>
</dbReference>
<dbReference type="PROSITE" id="PS01187">
    <property type="entry name" value="EGF_CA"/>
    <property type="match status" value="1"/>
</dbReference>
<dbReference type="GeneTree" id="ENSGT00940000154505"/>
<dbReference type="PROSITE" id="PS00022">
    <property type="entry name" value="EGF_1"/>
    <property type="match status" value="1"/>
</dbReference>